<evidence type="ECO:0000313" key="3">
    <source>
        <dbReference type="Proteomes" id="UP000799537"/>
    </source>
</evidence>
<keyword evidence="1" id="KW-1133">Transmembrane helix</keyword>
<feature type="transmembrane region" description="Helical" evidence="1">
    <location>
        <begin position="139"/>
        <end position="162"/>
    </location>
</feature>
<dbReference type="GeneID" id="54557271"/>
<sequence length="176" mass="19153">MPSTIDTIRELTNTYHAYVFGTSFWYFLRGITRVIDPATVCDWFRPPKDGHPAANDLELYTTWTDAWCLLALSAILLVLADAVPLPASIAGSSLSAATSTPKSKKPYARAVIVITMLHHAATGYGAFQHWVQPSHHTIAMDIGVYGNVALIALGAAALAWGLEEDGMVLRDGKKKR</sequence>
<keyword evidence="1" id="KW-0812">Transmembrane</keyword>
<keyword evidence="3" id="KW-1185">Reference proteome</keyword>
<accession>A0A6A6D0W1</accession>
<feature type="transmembrane region" description="Helical" evidence="1">
    <location>
        <begin position="107"/>
        <end position="127"/>
    </location>
</feature>
<keyword evidence="1" id="KW-0472">Membrane</keyword>
<proteinExistence type="predicted"/>
<dbReference type="PANTHER" id="PTHR39605:SF1">
    <property type="entry name" value="MAJOR FACILITATOR SUPERFAMILY (MFS) PROFILE DOMAIN-CONTAINING PROTEIN"/>
    <property type="match status" value="1"/>
</dbReference>
<gene>
    <name evidence="2" type="ORF">M409DRAFT_17300</name>
</gene>
<organism evidence="2 3">
    <name type="scientific">Zasmidium cellare ATCC 36951</name>
    <dbReference type="NCBI Taxonomy" id="1080233"/>
    <lineage>
        <taxon>Eukaryota</taxon>
        <taxon>Fungi</taxon>
        <taxon>Dikarya</taxon>
        <taxon>Ascomycota</taxon>
        <taxon>Pezizomycotina</taxon>
        <taxon>Dothideomycetes</taxon>
        <taxon>Dothideomycetidae</taxon>
        <taxon>Mycosphaerellales</taxon>
        <taxon>Mycosphaerellaceae</taxon>
        <taxon>Zasmidium</taxon>
    </lineage>
</organism>
<evidence type="ECO:0000256" key="1">
    <source>
        <dbReference type="SAM" id="Phobius"/>
    </source>
</evidence>
<dbReference type="AlphaFoldDB" id="A0A6A6D0W1"/>
<reference evidence="2" key="1">
    <citation type="journal article" date="2020" name="Stud. Mycol.">
        <title>101 Dothideomycetes genomes: a test case for predicting lifestyles and emergence of pathogens.</title>
        <authorList>
            <person name="Haridas S."/>
            <person name="Albert R."/>
            <person name="Binder M."/>
            <person name="Bloem J."/>
            <person name="Labutti K."/>
            <person name="Salamov A."/>
            <person name="Andreopoulos B."/>
            <person name="Baker S."/>
            <person name="Barry K."/>
            <person name="Bills G."/>
            <person name="Bluhm B."/>
            <person name="Cannon C."/>
            <person name="Castanera R."/>
            <person name="Culley D."/>
            <person name="Daum C."/>
            <person name="Ezra D."/>
            <person name="Gonzalez J."/>
            <person name="Henrissat B."/>
            <person name="Kuo A."/>
            <person name="Liang C."/>
            <person name="Lipzen A."/>
            <person name="Lutzoni F."/>
            <person name="Magnuson J."/>
            <person name="Mondo S."/>
            <person name="Nolan M."/>
            <person name="Ohm R."/>
            <person name="Pangilinan J."/>
            <person name="Park H.-J."/>
            <person name="Ramirez L."/>
            <person name="Alfaro M."/>
            <person name="Sun H."/>
            <person name="Tritt A."/>
            <person name="Yoshinaga Y."/>
            <person name="Zwiers L.-H."/>
            <person name="Turgeon B."/>
            <person name="Goodwin S."/>
            <person name="Spatafora J."/>
            <person name="Crous P."/>
            <person name="Grigoriev I."/>
        </authorList>
    </citation>
    <scope>NUCLEOTIDE SEQUENCE</scope>
    <source>
        <strain evidence="2">ATCC 36951</strain>
    </source>
</reference>
<dbReference type="Proteomes" id="UP000799537">
    <property type="component" value="Unassembled WGS sequence"/>
</dbReference>
<feature type="transmembrane region" description="Helical" evidence="1">
    <location>
        <begin position="66"/>
        <end position="87"/>
    </location>
</feature>
<dbReference type="RefSeq" id="XP_033672947.1">
    <property type="nucleotide sequence ID" value="XM_033803999.1"/>
</dbReference>
<dbReference type="PANTHER" id="PTHR39605">
    <property type="entry name" value="MAJOR FACILITATOR SUPERFAMILY (MFS) PROFILE DOMAIN-CONTAINING PROTEIN"/>
    <property type="match status" value="1"/>
</dbReference>
<dbReference type="EMBL" id="ML993581">
    <property type="protein sequence ID" value="KAF2172058.1"/>
    <property type="molecule type" value="Genomic_DNA"/>
</dbReference>
<name>A0A6A6D0W1_ZASCE</name>
<evidence type="ECO:0000313" key="2">
    <source>
        <dbReference type="EMBL" id="KAF2172058.1"/>
    </source>
</evidence>
<protein>
    <submittedName>
        <fullName evidence="2">Uncharacterized protein</fullName>
    </submittedName>
</protein>
<dbReference type="OrthoDB" id="6509908at2759"/>